<evidence type="ECO:0000256" key="1">
    <source>
        <dbReference type="SAM" id="MobiDB-lite"/>
    </source>
</evidence>
<proteinExistence type="predicted"/>
<dbReference type="EMBL" id="JBHUKU010000006">
    <property type="protein sequence ID" value="MFD2459489.1"/>
    <property type="molecule type" value="Genomic_DNA"/>
</dbReference>
<dbReference type="RefSeq" id="WP_345396780.1">
    <property type="nucleotide sequence ID" value="NZ_BAABHG010000008.1"/>
</dbReference>
<feature type="compositionally biased region" description="Acidic residues" evidence="1">
    <location>
        <begin position="80"/>
        <end position="93"/>
    </location>
</feature>
<dbReference type="Proteomes" id="UP001597419">
    <property type="component" value="Unassembled WGS sequence"/>
</dbReference>
<sequence>MSPEEDLAALKHKLAGLERENGDRMYLVDKRAAMALEESREAGDKLRRETDEALATALEQKRRAEAAGGWVTEATVGDKAEDDDFGFEEDEAENERRAGYRAADAPPPPADHPPAPAPPPPVPVTPPAEAASEQPRGGGRHRRAAHADDDDFANTDWLAT</sequence>
<feature type="compositionally biased region" description="Pro residues" evidence="1">
    <location>
        <begin position="105"/>
        <end position="126"/>
    </location>
</feature>
<evidence type="ECO:0000313" key="3">
    <source>
        <dbReference type="Proteomes" id="UP001597419"/>
    </source>
</evidence>
<protein>
    <submittedName>
        <fullName evidence="2">Uncharacterized protein</fullName>
    </submittedName>
</protein>
<gene>
    <name evidence="2" type="ORF">ACFSYJ_12830</name>
</gene>
<comment type="caution">
    <text evidence="2">The sequence shown here is derived from an EMBL/GenBank/DDBJ whole genome shotgun (WGS) entry which is preliminary data.</text>
</comment>
<reference evidence="3" key="1">
    <citation type="journal article" date="2019" name="Int. J. Syst. Evol. Microbiol.">
        <title>The Global Catalogue of Microorganisms (GCM) 10K type strain sequencing project: providing services to taxonomists for standard genome sequencing and annotation.</title>
        <authorList>
            <consortium name="The Broad Institute Genomics Platform"/>
            <consortium name="The Broad Institute Genome Sequencing Center for Infectious Disease"/>
            <person name="Wu L."/>
            <person name="Ma J."/>
        </authorList>
    </citation>
    <scope>NUCLEOTIDE SEQUENCE [LARGE SCALE GENOMIC DNA]</scope>
    <source>
        <strain evidence="3">CGMCC 4.7643</strain>
    </source>
</reference>
<organism evidence="2 3">
    <name type="scientific">Amycolatopsis samaneae</name>
    <dbReference type="NCBI Taxonomy" id="664691"/>
    <lineage>
        <taxon>Bacteria</taxon>
        <taxon>Bacillati</taxon>
        <taxon>Actinomycetota</taxon>
        <taxon>Actinomycetes</taxon>
        <taxon>Pseudonocardiales</taxon>
        <taxon>Pseudonocardiaceae</taxon>
        <taxon>Amycolatopsis</taxon>
    </lineage>
</organism>
<feature type="region of interest" description="Disordered" evidence="1">
    <location>
        <begin position="60"/>
        <end position="160"/>
    </location>
</feature>
<evidence type="ECO:0000313" key="2">
    <source>
        <dbReference type="EMBL" id="MFD2459489.1"/>
    </source>
</evidence>
<keyword evidence="3" id="KW-1185">Reference proteome</keyword>
<name>A0ABW5GGT0_9PSEU</name>
<accession>A0ABW5GGT0</accession>